<dbReference type="eggNOG" id="ENOG502QRJG">
    <property type="taxonomic scope" value="Eukaryota"/>
</dbReference>
<dbReference type="PANTHER" id="PTHR33567:SF3">
    <property type="entry name" value="CHROMATE ION TRANSPORTER (EUROFUNG)"/>
    <property type="match status" value="1"/>
</dbReference>
<sequence length="526" mass="57347">MLLPAPLSKYISSLKLLKQKWHSHVASRRENNRNALPSRLLDVFLSTWDLGFTSFGGPPVHFRILHGRFVEGKGVSEKWIDEQTLVNSLTISSLPGAIGMYALSLGVQQISETLPAPVYPLLSGLNSSTVGIIALAAVQLAEKAINDKLTRILVTLGACAGLCYNALWYFPLLMTLGGITTVIWDGWLNQKIRSFRLSRRRRNTHPEAAEEAPQSVQVEGWQDNGNTNGREDGTIIRSRRTNAPGNSIPSDQTDLVSSLNQSGGTDNSHNHVIRIRFGIMIVILFFASFISILVARGALRTPPLALNLFANMYLAGTVIFGGGPVVIPLLRSYVVDPGWVSGRDFLLGLAVIQAFPGPNFNFAVFLGALALQKSPFPTIFGAILGGFGIFFPGLTLAVAVQSFWTALRKKKWVTDFLRGVNATAVGLVFTAVYRLWEIGYLTPLTTSGQSLGKEPWWVVIAAVTYVESAWFGVPPPLAIVMGAILGLCCQSLQHRAVYDIPSLSGIPDFAPEFNPENNLLLTSNFE</sequence>
<feature type="transmembrane region" description="Helical" evidence="8">
    <location>
        <begin position="416"/>
        <end position="436"/>
    </location>
</feature>
<dbReference type="OMA" id="NYQEFRN"/>
<evidence type="ECO:0000256" key="8">
    <source>
        <dbReference type="SAM" id="Phobius"/>
    </source>
</evidence>
<feature type="transmembrane region" description="Helical" evidence="8">
    <location>
        <begin position="311"/>
        <end position="333"/>
    </location>
</feature>
<dbReference type="InterPro" id="IPR003370">
    <property type="entry name" value="Chromate_transpt"/>
</dbReference>
<feature type="transmembrane region" description="Helical" evidence="8">
    <location>
        <begin position="277"/>
        <end position="299"/>
    </location>
</feature>
<dbReference type="PANTHER" id="PTHR33567">
    <property type="entry name" value="CHROMATE ION TRANSPORTER (EUROFUNG)"/>
    <property type="match status" value="1"/>
</dbReference>
<protein>
    <submittedName>
        <fullName evidence="9">Chromate transporter</fullName>
    </submittedName>
</protein>
<comment type="subcellular location">
    <subcellularLocation>
        <location evidence="1">Cell membrane</location>
        <topology evidence="1">Multi-pass membrane protein</topology>
    </subcellularLocation>
</comment>
<evidence type="ECO:0000256" key="2">
    <source>
        <dbReference type="ARBA" id="ARBA00005262"/>
    </source>
</evidence>
<dbReference type="OrthoDB" id="2160638at2759"/>
<feature type="transmembrane region" description="Helical" evidence="8">
    <location>
        <begin position="379"/>
        <end position="404"/>
    </location>
</feature>
<keyword evidence="10" id="KW-1185">Reference proteome</keyword>
<evidence type="ECO:0000256" key="4">
    <source>
        <dbReference type="ARBA" id="ARBA00022692"/>
    </source>
</evidence>
<evidence type="ECO:0000313" key="10">
    <source>
        <dbReference type="Proteomes" id="UP000002035"/>
    </source>
</evidence>
<dbReference type="Proteomes" id="UP000002035">
    <property type="component" value="Unassembled WGS sequence"/>
</dbReference>
<dbReference type="HOGENOM" id="CLU_018106_0_2_1"/>
<dbReference type="AlphaFoldDB" id="C5FXC2"/>
<dbReference type="VEuPathDB" id="FungiDB:MCYG_07781"/>
<evidence type="ECO:0000313" key="9">
    <source>
        <dbReference type="EMBL" id="EEQ34962.1"/>
    </source>
</evidence>
<evidence type="ECO:0000256" key="6">
    <source>
        <dbReference type="ARBA" id="ARBA00023136"/>
    </source>
</evidence>
<accession>C5FXC2</accession>
<keyword evidence="6 8" id="KW-0472">Membrane</keyword>
<keyword evidence="4 8" id="KW-0812">Transmembrane</keyword>
<dbReference type="Pfam" id="PF02417">
    <property type="entry name" value="Chromate_transp"/>
    <property type="match status" value="2"/>
</dbReference>
<evidence type="ECO:0000256" key="1">
    <source>
        <dbReference type="ARBA" id="ARBA00004651"/>
    </source>
</evidence>
<dbReference type="GO" id="GO:0005886">
    <property type="term" value="C:plasma membrane"/>
    <property type="evidence" value="ECO:0007669"/>
    <property type="project" value="UniProtKB-SubCell"/>
</dbReference>
<proteinExistence type="inferred from homology"/>
<name>C5FXC2_ARTOC</name>
<organism evidence="9 10">
    <name type="scientific">Arthroderma otae (strain ATCC MYA-4605 / CBS 113480)</name>
    <name type="common">Microsporum canis</name>
    <dbReference type="NCBI Taxonomy" id="554155"/>
    <lineage>
        <taxon>Eukaryota</taxon>
        <taxon>Fungi</taxon>
        <taxon>Dikarya</taxon>
        <taxon>Ascomycota</taxon>
        <taxon>Pezizomycotina</taxon>
        <taxon>Eurotiomycetes</taxon>
        <taxon>Eurotiomycetidae</taxon>
        <taxon>Onygenales</taxon>
        <taxon>Arthrodermataceae</taxon>
        <taxon>Microsporum</taxon>
    </lineage>
</organism>
<keyword evidence="3" id="KW-1003">Cell membrane</keyword>
<comment type="similarity">
    <text evidence="2">Belongs to the chromate ion transporter (CHR) (TC 2.A.51) family.</text>
</comment>
<dbReference type="EMBL" id="DS995707">
    <property type="protein sequence ID" value="EEQ34962.1"/>
    <property type="molecule type" value="Genomic_DNA"/>
</dbReference>
<feature type="transmembrane region" description="Helical" evidence="8">
    <location>
        <begin position="456"/>
        <end position="485"/>
    </location>
</feature>
<evidence type="ECO:0000256" key="3">
    <source>
        <dbReference type="ARBA" id="ARBA00022475"/>
    </source>
</evidence>
<feature type="transmembrane region" description="Helical" evidence="8">
    <location>
        <begin position="345"/>
        <end position="367"/>
    </location>
</feature>
<keyword evidence="5 8" id="KW-1133">Transmembrane helix</keyword>
<feature type="transmembrane region" description="Helical" evidence="8">
    <location>
        <begin position="173"/>
        <end position="192"/>
    </location>
</feature>
<feature type="compositionally biased region" description="Polar residues" evidence="7">
    <location>
        <begin position="241"/>
        <end position="261"/>
    </location>
</feature>
<reference evidence="10" key="1">
    <citation type="journal article" date="2012" name="MBio">
        <title>Comparative genome analysis of Trichophyton rubrum and related dermatophytes reveals candidate genes involved in infection.</title>
        <authorList>
            <person name="Martinez D.A."/>
            <person name="Oliver B.G."/>
            <person name="Graeser Y."/>
            <person name="Goldberg J.M."/>
            <person name="Li W."/>
            <person name="Martinez-Rossi N.M."/>
            <person name="Monod M."/>
            <person name="Shelest E."/>
            <person name="Barton R.C."/>
            <person name="Birch E."/>
            <person name="Brakhage A.A."/>
            <person name="Chen Z."/>
            <person name="Gurr S.J."/>
            <person name="Heiman D."/>
            <person name="Heitman J."/>
            <person name="Kosti I."/>
            <person name="Rossi A."/>
            <person name="Saif S."/>
            <person name="Samalova M."/>
            <person name="Saunders C.W."/>
            <person name="Shea T."/>
            <person name="Summerbell R.C."/>
            <person name="Xu J."/>
            <person name="Young S."/>
            <person name="Zeng Q."/>
            <person name="Birren B.W."/>
            <person name="Cuomo C.A."/>
            <person name="White T.C."/>
        </authorList>
    </citation>
    <scope>NUCLEOTIDE SEQUENCE [LARGE SCALE GENOMIC DNA]</scope>
    <source>
        <strain evidence="10">ATCC MYA-4605 / CBS 113480</strain>
    </source>
</reference>
<evidence type="ECO:0000256" key="7">
    <source>
        <dbReference type="SAM" id="MobiDB-lite"/>
    </source>
</evidence>
<dbReference type="GO" id="GO:0015109">
    <property type="term" value="F:chromate transmembrane transporter activity"/>
    <property type="evidence" value="ECO:0007669"/>
    <property type="project" value="InterPro"/>
</dbReference>
<feature type="region of interest" description="Disordered" evidence="7">
    <location>
        <begin position="204"/>
        <end position="261"/>
    </location>
</feature>
<dbReference type="STRING" id="554155.C5FXC2"/>
<dbReference type="GeneID" id="9225560"/>
<gene>
    <name evidence="9" type="ORF">MCYG_07781</name>
</gene>
<dbReference type="RefSeq" id="XP_002843998.1">
    <property type="nucleotide sequence ID" value="XM_002843952.1"/>
</dbReference>
<evidence type="ECO:0000256" key="5">
    <source>
        <dbReference type="ARBA" id="ARBA00022989"/>
    </source>
</evidence>